<dbReference type="HOGENOM" id="CLU_112331_5_1_10"/>
<proteinExistence type="predicted"/>
<organism evidence="3 4">
    <name type="scientific">Phocaeicola dorei DSM 17855</name>
    <dbReference type="NCBI Taxonomy" id="483217"/>
    <lineage>
        <taxon>Bacteria</taxon>
        <taxon>Pseudomonadati</taxon>
        <taxon>Bacteroidota</taxon>
        <taxon>Bacteroidia</taxon>
        <taxon>Bacteroidales</taxon>
        <taxon>Bacteroidaceae</taxon>
        <taxon>Phocaeicola</taxon>
    </lineage>
</organism>
<dbReference type="InterPro" id="IPR005902">
    <property type="entry name" value="HU_DNA-bd_put"/>
</dbReference>
<dbReference type="Proteomes" id="UP000004849">
    <property type="component" value="Unassembled WGS sequence"/>
</dbReference>
<dbReference type="SUPFAM" id="SSF47729">
    <property type="entry name" value="IHF-like DNA-binding proteins"/>
    <property type="match status" value="1"/>
</dbReference>
<dbReference type="Pfam" id="PF18291">
    <property type="entry name" value="HU-HIG"/>
    <property type="match status" value="1"/>
</dbReference>
<dbReference type="InterPro" id="IPR041607">
    <property type="entry name" value="HU-HIG"/>
</dbReference>
<feature type="domain" description="HU" evidence="2">
    <location>
        <begin position="19"/>
        <end position="138"/>
    </location>
</feature>
<name>B6W365_9BACT</name>
<dbReference type="InterPro" id="IPR010992">
    <property type="entry name" value="IHF-like_DNA-bd_dom_sf"/>
</dbReference>
<reference evidence="3 4" key="1">
    <citation type="submission" date="2008-10" db="EMBL/GenBank/DDBJ databases">
        <title>Draft genome sequence of Bacteroides dorei (DSM 17855).</title>
        <authorList>
            <person name="Sudarsanam P."/>
            <person name="Ley R."/>
            <person name="Guruge J."/>
            <person name="Turnbaugh P.J."/>
            <person name="Mahowald M."/>
            <person name="Liep D."/>
            <person name="Gordon J."/>
        </authorList>
    </citation>
    <scope>NUCLEOTIDE SEQUENCE [LARGE SCALE GENOMIC DNA]</scope>
    <source>
        <strain evidence="3 4">DSM 17855</strain>
    </source>
</reference>
<evidence type="ECO:0000256" key="1">
    <source>
        <dbReference type="ARBA" id="ARBA00023125"/>
    </source>
</evidence>
<keyword evidence="1" id="KW-0238">DNA-binding</keyword>
<protein>
    <recommendedName>
        <fullName evidence="2">HU domain-containing protein</fullName>
    </recommendedName>
</protein>
<dbReference type="AlphaFoldDB" id="B6W365"/>
<evidence type="ECO:0000313" key="4">
    <source>
        <dbReference type="Proteomes" id="UP000004849"/>
    </source>
</evidence>
<dbReference type="EMBL" id="ABWZ01000075">
    <property type="protein sequence ID" value="EEB23742.1"/>
    <property type="molecule type" value="Genomic_DNA"/>
</dbReference>
<evidence type="ECO:0000313" key="3">
    <source>
        <dbReference type="EMBL" id="EEB23742.1"/>
    </source>
</evidence>
<dbReference type="GO" id="GO:0003677">
    <property type="term" value="F:DNA binding"/>
    <property type="evidence" value="ECO:0007669"/>
    <property type="project" value="UniProtKB-KW"/>
</dbReference>
<sequence>MFLNLKVLIFNFKSMGRTVSYSVVKRNNPLDQDAVPKFYAQAQANGHVEIREMADRIQKTCTVTRADVMAVLVALEDVIMEALEGGEIVRLADLGTFQIGLSGRGAETEDTYDVSMIRKARINFRPGIALSGILAALKYTKVDKLPVKTKEEQKPA</sequence>
<dbReference type="Gene3D" id="4.10.520.10">
    <property type="entry name" value="IHF-like DNA-binding proteins"/>
    <property type="match status" value="1"/>
</dbReference>
<evidence type="ECO:0000259" key="2">
    <source>
        <dbReference type="Pfam" id="PF18291"/>
    </source>
</evidence>
<gene>
    <name evidence="3" type="ORF">BACDOR_04198</name>
</gene>
<dbReference type="NCBIfam" id="TIGR01201">
    <property type="entry name" value="HU_rel"/>
    <property type="match status" value="1"/>
</dbReference>
<accession>B6W365</accession>
<reference evidence="3 4" key="2">
    <citation type="submission" date="2008-10" db="EMBL/GenBank/DDBJ databases">
        <authorList>
            <person name="Fulton L."/>
            <person name="Clifton S."/>
            <person name="Fulton B."/>
            <person name="Xu J."/>
            <person name="Minx P."/>
            <person name="Pepin K.H."/>
            <person name="Johnson M."/>
            <person name="Thiruvilangam P."/>
            <person name="Bhonagiri V."/>
            <person name="Nash W.E."/>
            <person name="Mardis E.R."/>
            <person name="Wilson R.K."/>
        </authorList>
    </citation>
    <scope>NUCLEOTIDE SEQUENCE [LARGE SCALE GENOMIC DNA]</scope>
    <source>
        <strain evidence="3 4">DSM 17855</strain>
    </source>
</reference>